<dbReference type="Proteomes" id="UP000812966">
    <property type="component" value="Unassembled WGS sequence"/>
</dbReference>
<accession>A0A8K0JP72</accession>
<keyword evidence="2" id="KW-1185">Reference proteome</keyword>
<evidence type="ECO:0000313" key="1">
    <source>
        <dbReference type="EMBL" id="KAG7562761.1"/>
    </source>
</evidence>
<dbReference type="EMBL" id="JABELV010000026">
    <property type="protein sequence ID" value="KAG7562761.1"/>
    <property type="molecule type" value="Genomic_DNA"/>
</dbReference>
<reference evidence="1" key="1">
    <citation type="submission" date="2020-04" db="EMBL/GenBank/DDBJ databases">
        <title>Analysis of mating type loci in Filobasidium floriforme.</title>
        <authorList>
            <person name="Nowrousian M."/>
        </authorList>
    </citation>
    <scope>NUCLEOTIDE SEQUENCE</scope>
    <source>
        <strain evidence="1">CBS 6242</strain>
    </source>
</reference>
<comment type="caution">
    <text evidence="1">The sequence shown here is derived from an EMBL/GenBank/DDBJ whole genome shotgun (WGS) entry which is preliminary data.</text>
</comment>
<proteinExistence type="predicted"/>
<gene>
    <name evidence="1" type="ORF">FFLO_01822</name>
</gene>
<sequence length="265" mass="29509">MLLVRSTGSFVRSWKTSCNKSQRGAKIRSPIVYPWSLTTISNSDSEWDKGIRMFSDVGQNSLAKRVSGTESYKEPPPQLVQKPLETSHLLLCLTSYRSDLYHRLEIQNRDNRQNNMHWTATLLFSLSAIATVAAGRCSNAADTSTGVGFAAFMDVAASWEEGSMPAEIKPSTHRVAKTLLECTDICWSQSDCQGVIFVEKTDVFDMYACELFYEGTPTNLRSPKAGKGIQAVAWRRDGTCDDPDAQKFAKDHNCCDIWMPKDGNA</sequence>
<organism evidence="1 2">
    <name type="scientific">Filobasidium floriforme</name>
    <dbReference type="NCBI Taxonomy" id="5210"/>
    <lineage>
        <taxon>Eukaryota</taxon>
        <taxon>Fungi</taxon>
        <taxon>Dikarya</taxon>
        <taxon>Basidiomycota</taxon>
        <taxon>Agaricomycotina</taxon>
        <taxon>Tremellomycetes</taxon>
        <taxon>Filobasidiales</taxon>
        <taxon>Filobasidiaceae</taxon>
        <taxon>Filobasidium</taxon>
    </lineage>
</organism>
<protein>
    <submittedName>
        <fullName evidence="1">Uncharacterized protein</fullName>
    </submittedName>
</protein>
<dbReference type="AlphaFoldDB" id="A0A8K0JP72"/>
<name>A0A8K0JP72_9TREE</name>
<evidence type="ECO:0000313" key="2">
    <source>
        <dbReference type="Proteomes" id="UP000812966"/>
    </source>
</evidence>